<gene>
    <name evidence="1" type="ORF">SMTD_LOCUS1556</name>
</gene>
<evidence type="ECO:0000313" key="1">
    <source>
        <dbReference type="EMBL" id="VDO79241.1"/>
    </source>
</evidence>
<protein>
    <submittedName>
        <fullName evidence="1">Uncharacterized protein</fullName>
    </submittedName>
</protein>
<proteinExistence type="predicted"/>
<name>A0A183NHH0_9TREM</name>
<accession>A0A183NHH0</accession>
<evidence type="ECO:0000313" key="2">
    <source>
        <dbReference type="Proteomes" id="UP000269396"/>
    </source>
</evidence>
<organism evidence="1 2">
    <name type="scientific">Schistosoma mattheei</name>
    <dbReference type="NCBI Taxonomy" id="31246"/>
    <lineage>
        <taxon>Eukaryota</taxon>
        <taxon>Metazoa</taxon>
        <taxon>Spiralia</taxon>
        <taxon>Lophotrochozoa</taxon>
        <taxon>Platyhelminthes</taxon>
        <taxon>Trematoda</taxon>
        <taxon>Digenea</taxon>
        <taxon>Strigeidida</taxon>
        <taxon>Schistosomatoidea</taxon>
        <taxon>Schistosomatidae</taxon>
        <taxon>Schistosoma</taxon>
    </lineage>
</organism>
<sequence length="90" mass="9979">MQLDNLNFTDHLALLSNTYQQIPVKTKSVPATSESVDLNIHKNDPPQLGKQRHVNGASLHVPCLHPGYFIHSSQSGPCQPVEQLIKKDNV</sequence>
<dbReference type="AlphaFoldDB" id="A0A183NHH0"/>
<keyword evidence="2" id="KW-1185">Reference proteome</keyword>
<dbReference type="Proteomes" id="UP000269396">
    <property type="component" value="Unassembled WGS sequence"/>
</dbReference>
<dbReference type="EMBL" id="UZAL01001750">
    <property type="protein sequence ID" value="VDO79241.1"/>
    <property type="molecule type" value="Genomic_DNA"/>
</dbReference>
<reference evidence="1 2" key="1">
    <citation type="submission" date="2018-11" db="EMBL/GenBank/DDBJ databases">
        <authorList>
            <consortium name="Pathogen Informatics"/>
        </authorList>
    </citation>
    <scope>NUCLEOTIDE SEQUENCE [LARGE SCALE GENOMIC DNA]</scope>
    <source>
        <strain>Denwood</strain>
        <strain evidence="2">Zambia</strain>
    </source>
</reference>